<comment type="caution">
    <text evidence="1">The sequence shown here is derived from an EMBL/GenBank/DDBJ whole genome shotgun (WGS) entry which is preliminary data.</text>
</comment>
<evidence type="ECO:0000313" key="1">
    <source>
        <dbReference type="EMBL" id="KAA0051447.1"/>
    </source>
</evidence>
<dbReference type="InterPro" id="IPR043502">
    <property type="entry name" value="DNA/RNA_pol_sf"/>
</dbReference>
<dbReference type="InterPro" id="IPR043128">
    <property type="entry name" value="Rev_trsase/Diguanyl_cyclase"/>
</dbReference>
<evidence type="ECO:0000313" key="2">
    <source>
        <dbReference type="Proteomes" id="UP000321393"/>
    </source>
</evidence>
<reference evidence="1 2" key="1">
    <citation type="submission" date="2019-08" db="EMBL/GenBank/DDBJ databases">
        <title>Draft genome sequences of two oriental melons (Cucumis melo L. var makuwa).</title>
        <authorList>
            <person name="Kwon S.-Y."/>
        </authorList>
    </citation>
    <scope>NUCLEOTIDE SEQUENCE [LARGE SCALE GENOMIC DNA]</scope>
    <source>
        <strain evidence="2">cv. SW 3</strain>
        <tissue evidence="1">Leaf</tissue>
    </source>
</reference>
<dbReference type="PANTHER" id="PTHR33067">
    <property type="entry name" value="RNA-DIRECTED DNA POLYMERASE-RELATED"/>
    <property type="match status" value="1"/>
</dbReference>
<accession>A0A5A7UAP1</accession>
<name>A0A5A7UAP1_CUCMM</name>
<protein>
    <submittedName>
        <fullName evidence="1">Uncharacterized protein</fullName>
    </submittedName>
</protein>
<gene>
    <name evidence="1" type="ORF">E6C27_scaffold55G002050</name>
</gene>
<sequence>MTDLVSFMVPYSISSMDLGHALFDLEASINLMSLSIFKKFGIEETKPTTVVLQLQTFLLRVLRRNIEDVLVKVGKFIFSTAFILLYYEANQEEVKFNVVNALKFPDNVENYNVIESLRWGIIVRKKSLARCCPKEFDVKLLEGIMEEVKVVSDTRKLEPLDLQTKVLKRCKETRLVHNWEKCHFMVTEGIMLRHKISNASLKVDAAKIDVVSKLPPPFD</sequence>
<dbReference type="EMBL" id="SSTE01011267">
    <property type="protein sequence ID" value="KAA0051447.1"/>
    <property type="molecule type" value="Genomic_DNA"/>
</dbReference>
<dbReference type="Gene3D" id="3.30.70.270">
    <property type="match status" value="1"/>
</dbReference>
<proteinExistence type="predicted"/>
<dbReference type="AlphaFoldDB" id="A0A5A7UAP1"/>
<dbReference type="Proteomes" id="UP000321393">
    <property type="component" value="Unassembled WGS sequence"/>
</dbReference>
<dbReference type="SUPFAM" id="SSF56672">
    <property type="entry name" value="DNA/RNA polymerases"/>
    <property type="match status" value="1"/>
</dbReference>
<organism evidence="1 2">
    <name type="scientific">Cucumis melo var. makuwa</name>
    <name type="common">Oriental melon</name>
    <dbReference type="NCBI Taxonomy" id="1194695"/>
    <lineage>
        <taxon>Eukaryota</taxon>
        <taxon>Viridiplantae</taxon>
        <taxon>Streptophyta</taxon>
        <taxon>Embryophyta</taxon>
        <taxon>Tracheophyta</taxon>
        <taxon>Spermatophyta</taxon>
        <taxon>Magnoliopsida</taxon>
        <taxon>eudicotyledons</taxon>
        <taxon>Gunneridae</taxon>
        <taxon>Pentapetalae</taxon>
        <taxon>rosids</taxon>
        <taxon>fabids</taxon>
        <taxon>Cucurbitales</taxon>
        <taxon>Cucurbitaceae</taxon>
        <taxon>Benincaseae</taxon>
        <taxon>Cucumis</taxon>
    </lineage>
</organism>